<feature type="region of interest" description="Disordered" evidence="1">
    <location>
        <begin position="1"/>
        <end position="23"/>
    </location>
</feature>
<protein>
    <submittedName>
        <fullName evidence="4">Uncharacterized protein</fullName>
    </submittedName>
</protein>
<keyword evidence="2" id="KW-1133">Transmembrane helix</keyword>
<dbReference type="OrthoDB" id="4792012at2"/>
<evidence type="ECO:0000313" key="3">
    <source>
        <dbReference type="EMBL" id="AXK44800.1"/>
    </source>
</evidence>
<evidence type="ECO:0000313" key="5">
    <source>
        <dbReference type="Proteomes" id="UP000254236"/>
    </source>
</evidence>
<gene>
    <name evidence="3" type="ORF">DWV08_03580</name>
    <name evidence="4" type="ORF">DXU92_08715</name>
</gene>
<dbReference type="EMBL" id="CP031356">
    <property type="protein sequence ID" value="AXK44800.1"/>
    <property type="molecule type" value="Genomic_DNA"/>
</dbReference>
<name>A0A345YLJ8_9MICO</name>
<reference evidence="4 6" key="2">
    <citation type="submission" date="2018-08" db="EMBL/GenBank/DDBJ databases">
        <title>Brachybacterium saurashtrense DSM 23186.</title>
        <authorList>
            <person name="Li Y."/>
        </authorList>
    </citation>
    <scope>NUCLEOTIDE SEQUENCE [LARGE SCALE GENOMIC DNA]</scope>
    <source>
        <strain evidence="4 6">DSM 23186</strain>
    </source>
</reference>
<reference evidence="3 5" key="1">
    <citation type="submission" date="2018-07" db="EMBL/GenBank/DDBJ databases">
        <title>Brachybacterium saurashtrense DSM 23186 genome sequence.</title>
        <authorList>
            <person name="Guo L."/>
        </authorList>
    </citation>
    <scope>NUCLEOTIDE SEQUENCE [LARGE SCALE GENOMIC DNA]</scope>
    <source>
        <strain evidence="3 5">DSM 23186</strain>
    </source>
</reference>
<keyword evidence="5" id="KW-1185">Reference proteome</keyword>
<proteinExistence type="predicted"/>
<feature type="transmembrane region" description="Helical" evidence="2">
    <location>
        <begin position="28"/>
        <end position="49"/>
    </location>
</feature>
<evidence type="ECO:0000256" key="1">
    <source>
        <dbReference type="SAM" id="MobiDB-lite"/>
    </source>
</evidence>
<dbReference type="KEGG" id="bsau:DWV08_03580"/>
<keyword evidence="2" id="KW-0472">Membrane</keyword>
<accession>A0A345YLJ8</accession>
<evidence type="ECO:0000256" key="2">
    <source>
        <dbReference type="SAM" id="Phobius"/>
    </source>
</evidence>
<evidence type="ECO:0000313" key="4">
    <source>
        <dbReference type="EMBL" id="RRR23412.1"/>
    </source>
</evidence>
<dbReference type="Proteomes" id="UP000282185">
    <property type="component" value="Unassembled WGS sequence"/>
</dbReference>
<evidence type="ECO:0000313" key="6">
    <source>
        <dbReference type="Proteomes" id="UP000282185"/>
    </source>
</evidence>
<dbReference type="EMBL" id="QSWH01000003">
    <property type="protein sequence ID" value="RRR23412.1"/>
    <property type="molecule type" value="Genomic_DNA"/>
</dbReference>
<organism evidence="4 6">
    <name type="scientific">Brachybacterium saurashtrense</name>
    <dbReference type="NCBI Taxonomy" id="556288"/>
    <lineage>
        <taxon>Bacteria</taxon>
        <taxon>Bacillati</taxon>
        <taxon>Actinomycetota</taxon>
        <taxon>Actinomycetes</taxon>
        <taxon>Micrococcales</taxon>
        <taxon>Dermabacteraceae</taxon>
        <taxon>Brachybacterium</taxon>
    </lineage>
</organism>
<keyword evidence="2" id="KW-0812">Transmembrane</keyword>
<sequence>METPSARPAPLVEPGQRLHPSPGRDRPWRVLITLIGGVTVTLLVLAMGASTTATWLSGRSFTEIPAVTELGDPKALSVSTDQASVHVLPSPEVQQVTLALVRPGQRTLPAAGQQVRARIVRRDGDGAASVTVEQPDLGMGVPWTGGYREVLLLVPAGRELSLEVATGVGDVRVEGAFSAVDVRSEVGDLRLGPLTASGELTAAAEVGDVEVELDDPAPATVRLDAALGSVRLQLPPDAAAEVVIDAEFGDVAVAAPGDTRWQVDAFSELGETQIDPMLRDGAGEPGTLTVTTELGDVSVTR</sequence>
<dbReference type="Proteomes" id="UP000254236">
    <property type="component" value="Chromosome"/>
</dbReference>
<dbReference type="AlphaFoldDB" id="A0A345YLJ8"/>